<keyword evidence="5 12" id="KW-0349">Heme</keyword>
<evidence type="ECO:0000256" key="8">
    <source>
        <dbReference type="ARBA" id="ARBA00022982"/>
    </source>
</evidence>
<protein>
    <recommendedName>
        <fullName evidence="12">Cytochrome c-type protein</fullName>
    </recommendedName>
</protein>
<dbReference type="PANTHER" id="PTHR30333:SF1">
    <property type="entry name" value="CYTOCHROME C-TYPE PROTEIN NAPC"/>
    <property type="match status" value="1"/>
</dbReference>
<dbReference type="InterPro" id="IPR005126">
    <property type="entry name" value="NapC/NirT_cyt_c_N"/>
</dbReference>
<organism evidence="14 15">
    <name type="scientific">Rhodovibrio sodomensis</name>
    <dbReference type="NCBI Taxonomy" id="1088"/>
    <lineage>
        <taxon>Bacteria</taxon>
        <taxon>Pseudomonadati</taxon>
        <taxon>Pseudomonadota</taxon>
        <taxon>Alphaproteobacteria</taxon>
        <taxon>Rhodospirillales</taxon>
        <taxon>Rhodovibrionaceae</taxon>
        <taxon>Rhodovibrio</taxon>
    </lineage>
</organism>
<evidence type="ECO:0000256" key="9">
    <source>
        <dbReference type="ARBA" id="ARBA00022989"/>
    </source>
</evidence>
<proteinExistence type="inferred from homology"/>
<dbReference type="RefSeq" id="WP_200342223.1">
    <property type="nucleotide sequence ID" value="NZ_NRRL01000065.1"/>
</dbReference>
<name>A0ABS1DJH2_9PROT</name>
<evidence type="ECO:0000313" key="15">
    <source>
        <dbReference type="Proteomes" id="UP001296873"/>
    </source>
</evidence>
<evidence type="ECO:0000256" key="2">
    <source>
        <dbReference type="ARBA" id="ARBA00007395"/>
    </source>
</evidence>
<evidence type="ECO:0000256" key="4">
    <source>
        <dbReference type="ARBA" id="ARBA00022475"/>
    </source>
</evidence>
<evidence type="ECO:0000256" key="3">
    <source>
        <dbReference type="ARBA" id="ARBA00022448"/>
    </source>
</evidence>
<dbReference type="SUPFAM" id="SSF48695">
    <property type="entry name" value="Multiheme cytochromes"/>
    <property type="match status" value="1"/>
</dbReference>
<dbReference type="InterPro" id="IPR051174">
    <property type="entry name" value="Cytochrome_c-type_ET"/>
</dbReference>
<evidence type="ECO:0000256" key="6">
    <source>
        <dbReference type="ARBA" id="ARBA00022692"/>
    </source>
</evidence>
<keyword evidence="6" id="KW-0812">Transmembrane</keyword>
<keyword evidence="11" id="KW-0472">Membrane</keyword>
<evidence type="ECO:0000259" key="13">
    <source>
        <dbReference type="Pfam" id="PF03264"/>
    </source>
</evidence>
<dbReference type="PIRSF" id="PIRSF000013">
    <property type="entry name" value="4_hem_cytochrm_NapC"/>
    <property type="match status" value="1"/>
</dbReference>
<evidence type="ECO:0000256" key="12">
    <source>
        <dbReference type="PIRNR" id="PIRNR000013"/>
    </source>
</evidence>
<dbReference type="PANTHER" id="PTHR30333">
    <property type="entry name" value="CYTOCHROME C-TYPE PROTEIN"/>
    <property type="match status" value="1"/>
</dbReference>
<keyword evidence="9" id="KW-1133">Transmembrane helix</keyword>
<evidence type="ECO:0000256" key="5">
    <source>
        <dbReference type="ARBA" id="ARBA00022617"/>
    </source>
</evidence>
<evidence type="ECO:0000256" key="1">
    <source>
        <dbReference type="ARBA" id="ARBA00004162"/>
    </source>
</evidence>
<sequence length="183" mass="19333">MTSPGGRRWAPLSVIGLLVAGGLAGLVVAGGGAVAVHHTNTTEFCTSCHVYDDFAAEFRQSGHWTNTPGVQVGCADCHIPDDNLADMLWTKATSGAQAFWAYYVQGIDTPAEFAEIRPALQEQAHRWFKARDSATCRSCHAVESMQLDQQSAGARASHQSLQAGGGPTCVDCHSGVPHGQAGR</sequence>
<dbReference type="InterPro" id="IPR036280">
    <property type="entry name" value="Multihaem_cyt_sf"/>
</dbReference>
<evidence type="ECO:0000256" key="7">
    <source>
        <dbReference type="ARBA" id="ARBA00022723"/>
    </source>
</evidence>
<evidence type="ECO:0000256" key="10">
    <source>
        <dbReference type="ARBA" id="ARBA00023004"/>
    </source>
</evidence>
<reference evidence="14 15" key="1">
    <citation type="journal article" date="2020" name="Microorganisms">
        <title>Osmotic Adaptation and Compatible Solute Biosynthesis of Phototrophic Bacteria as Revealed from Genome Analyses.</title>
        <authorList>
            <person name="Imhoff J.F."/>
            <person name="Rahn T."/>
            <person name="Kunzel S."/>
            <person name="Keller A."/>
            <person name="Neulinger S.C."/>
        </authorList>
    </citation>
    <scope>NUCLEOTIDE SEQUENCE [LARGE SCALE GENOMIC DNA]</scope>
    <source>
        <strain evidence="14 15">DSM 9895</strain>
    </source>
</reference>
<dbReference type="EMBL" id="NRRL01000065">
    <property type="protein sequence ID" value="MBK1669878.1"/>
    <property type="molecule type" value="Genomic_DNA"/>
</dbReference>
<dbReference type="InterPro" id="IPR038266">
    <property type="entry name" value="NapC/NirT_cytc_sf"/>
</dbReference>
<feature type="domain" description="NapC/NirT cytochrome c N-terminal" evidence="13">
    <location>
        <begin position="12"/>
        <end position="179"/>
    </location>
</feature>
<comment type="subcellular location">
    <subcellularLocation>
        <location evidence="1">Cell membrane</location>
        <topology evidence="1">Single-pass membrane protein</topology>
    </subcellularLocation>
</comment>
<comment type="caution">
    <text evidence="14">The sequence shown here is derived from an EMBL/GenBank/DDBJ whole genome shotgun (WGS) entry which is preliminary data.</text>
</comment>
<comment type="similarity">
    <text evidence="2">Belongs to the NapC/NirT/NrfH family.</text>
</comment>
<dbReference type="Pfam" id="PF03264">
    <property type="entry name" value="Cytochrom_NNT"/>
    <property type="match status" value="1"/>
</dbReference>
<comment type="PTM">
    <text evidence="12">Binds 4 heme groups per subunit.</text>
</comment>
<dbReference type="Gene3D" id="1.10.3820.10">
    <property type="entry name" value="Di-heme elbow motif domain"/>
    <property type="match status" value="1"/>
</dbReference>
<keyword evidence="15" id="KW-1185">Reference proteome</keyword>
<keyword evidence="8 12" id="KW-0249">Electron transport</keyword>
<evidence type="ECO:0000313" key="14">
    <source>
        <dbReference type="EMBL" id="MBK1669878.1"/>
    </source>
</evidence>
<dbReference type="Proteomes" id="UP001296873">
    <property type="component" value="Unassembled WGS sequence"/>
</dbReference>
<gene>
    <name evidence="14" type="ORF">CKO28_17720</name>
</gene>
<accession>A0ABS1DJH2</accession>
<keyword evidence="7 12" id="KW-0479">Metal-binding</keyword>
<keyword evidence="3 12" id="KW-0813">Transport</keyword>
<keyword evidence="4" id="KW-1003">Cell membrane</keyword>
<evidence type="ECO:0000256" key="11">
    <source>
        <dbReference type="ARBA" id="ARBA00023136"/>
    </source>
</evidence>
<keyword evidence="10 12" id="KW-0408">Iron</keyword>
<dbReference type="InterPro" id="IPR024717">
    <property type="entry name" value="NapC/NirT/NrfH"/>
</dbReference>